<dbReference type="CDD" id="cd03230">
    <property type="entry name" value="ABC_DR_subfamily_A"/>
    <property type="match status" value="1"/>
</dbReference>
<keyword evidence="3 6" id="KW-0067">ATP-binding</keyword>
<reference evidence="8" key="3">
    <citation type="submission" date="2022-07" db="EMBL/GenBank/DDBJ databases">
        <title>Complete genome of Mycoplasma hyosynoviae B1.</title>
        <authorList>
            <person name="Spergser J."/>
        </authorList>
    </citation>
    <scope>NUCLEOTIDE SEQUENCE</scope>
    <source>
        <strain evidence="8">B1</strain>
    </source>
</reference>
<reference evidence="6" key="4">
    <citation type="submission" date="2023-04" db="EMBL/GenBank/DDBJ databases">
        <title>Genomes of recent Mycoplasma hyosynoviae isolates 2023.</title>
        <authorList>
            <person name="Spergser J."/>
        </authorList>
    </citation>
    <scope>NUCLEOTIDE SEQUENCE</scope>
    <source>
        <strain evidence="6">SN1J23N</strain>
    </source>
</reference>
<name>A0A4P1QGP0_9BACT</name>
<organism evidence="5 9">
    <name type="scientific">Metamycoplasma hyosynoviae</name>
    <dbReference type="NCBI Taxonomy" id="29559"/>
    <lineage>
        <taxon>Bacteria</taxon>
        <taxon>Bacillati</taxon>
        <taxon>Mycoplasmatota</taxon>
        <taxon>Mycoplasmoidales</taxon>
        <taxon>Metamycoplasmataceae</taxon>
        <taxon>Metamycoplasma</taxon>
    </lineage>
</organism>
<dbReference type="InterPro" id="IPR027417">
    <property type="entry name" value="P-loop_NTPase"/>
</dbReference>
<evidence type="ECO:0000313" key="8">
    <source>
        <dbReference type="EMBL" id="UTO25766.1"/>
    </source>
</evidence>
<dbReference type="SMART" id="SM00382">
    <property type="entry name" value="AAA"/>
    <property type="match status" value="1"/>
</dbReference>
<dbReference type="InterPro" id="IPR051782">
    <property type="entry name" value="ABC_Transporter_VariousFunc"/>
</dbReference>
<evidence type="ECO:0000256" key="1">
    <source>
        <dbReference type="ARBA" id="ARBA00022448"/>
    </source>
</evidence>
<dbReference type="InterPro" id="IPR003439">
    <property type="entry name" value="ABC_transporter-like_ATP-bd"/>
</dbReference>
<protein>
    <submittedName>
        <fullName evidence="6">ABC transporter ATP-binding protein</fullName>
    </submittedName>
    <submittedName>
        <fullName evidence="7">ABC-2 type transport system ATP-binding protein</fullName>
    </submittedName>
</protein>
<dbReference type="Pfam" id="PF00005">
    <property type="entry name" value="ABC_tran"/>
    <property type="match status" value="1"/>
</dbReference>
<dbReference type="EMBL" id="JASBCP010000002">
    <property type="protein sequence ID" value="MDI3047968.1"/>
    <property type="molecule type" value="Genomic_DNA"/>
</dbReference>
<feature type="domain" description="ABC transporter" evidence="4">
    <location>
        <begin position="9"/>
        <end position="238"/>
    </location>
</feature>
<evidence type="ECO:0000256" key="3">
    <source>
        <dbReference type="ARBA" id="ARBA00022840"/>
    </source>
</evidence>
<dbReference type="GO" id="GO:0005524">
    <property type="term" value="F:ATP binding"/>
    <property type="evidence" value="ECO:0007669"/>
    <property type="project" value="UniProtKB-KW"/>
</dbReference>
<evidence type="ECO:0000313" key="10">
    <source>
        <dbReference type="Proteomes" id="UP000294882"/>
    </source>
</evidence>
<keyword evidence="2" id="KW-0547">Nucleotide-binding</keyword>
<dbReference type="PROSITE" id="PS00211">
    <property type="entry name" value="ABC_TRANSPORTER_1"/>
    <property type="match status" value="1"/>
</dbReference>
<dbReference type="RefSeq" id="WP_036441219.1">
    <property type="nucleotide sequence ID" value="NZ_CP008748.1"/>
</dbReference>
<dbReference type="Proteomes" id="UP001059349">
    <property type="component" value="Chromosome"/>
</dbReference>
<gene>
    <name evidence="7" type="ORF">JN03_0324</name>
    <name evidence="5" type="ORF">MHSN_02490</name>
    <name evidence="8" type="ORF">NMG93_02725</name>
    <name evidence="6" type="ORF">QJ129_01685</name>
</gene>
<dbReference type="SUPFAM" id="SSF52540">
    <property type="entry name" value="P-loop containing nucleoside triphosphate hydrolases"/>
    <property type="match status" value="1"/>
</dbReference>
<accession>A0A4P1QGP0</accession>
<dbReference type="InterPro" id="IPR017871">
    <property type="entry name" value="ABC_transporter-like_CS"/>
</dbReference>
<dbReference type="GO" id="GO:0016887">
    <property type="term" value="F:ATP hydrolysis activity"/>
    <property type="evidence" value="ECO:0007669"/>
    <property type="project" value="InterPro"/>
</dbReference>
<dbReference type="InterPro" id="IPR003593">
    <property type="entry name" value="AAA+_ATPase"/>
</dbReference>
<dbReference type="Proteomes" id="UP000294882">
    <property type="component" value="Unassembled WGS sequence"/>
</dbReference>
<dbReference type="Proteomes" id="UP000264882">
    <property type="component" value="Chromosome"/>
</dbReference>
<dbReference type="PANTHER" id="PTHR42939:SF1">
    <property type="entry name" value="ABC TRANSPORTER ATP-BINDING PROTEIN ALBC-RELATED"/>
    <property type="match status" value="1"/>
</dbReference>
<dbReference type="KEGG" id="mhyv:MHSN_02490"/>
<keyword evidence="1" id="KW-0813">Transport</keyword>
<evidence type="ECO:0000313" key="6">
    <source>
        <dbReference type="EMBL" id="MDI3047968.1"/>
    </source>
</evidence>
<dbReference type="AlphaFoldDB" id="A0A4P1QGP0"/>
<dbReference type="Gene3D" id="3.40.50.300">
    <property type="entry name" value="P-loop containing nucleotide triphosphate hydrolases"/>
    <property type="match status" value="1"/>
</dbReference>
<dbReference type="OrthoDB" id="9775135at2"/>
<evidence type="ECO:0000259" key="4">
    <source>
        <dbReference type="PROSITE" id="PS50893"/>
    </source>
</evidence>
<dbReference type="PROSITE" id="PS50893">
    <property type="entry name" value="ABC_TRANSPORTER_2"/>
    <property type="match status" value="1"/>
</dbReference>
<reference evidence="7 10" key="2">
    <citation type="submission" date="2019-03" db="EMBL/GenBank/DDBJ databases">
        <title>Genomic Encyclopedia of Archaeal and Bacterial Type Strains, Phase II (KMG-II): from individual species to whole genera.</title>
        <authorList>
            <person name="Goeker M."/>
        </authorList>
    </citation>
    <scope>NUCLEOTIDE SEQUENCE [LARGE SCALE GENOMIC DNA]</scope>
    <source>
        <strain evidence="7 10">ATCC 25591</strain>
    </source>
</reference>
<keyword evidence="9" id="KW-1185">Reference proteome</keyword>
<evidence type="ECO:0000313" key="5">
    <source>
        <dbReference type="EMBL" id="ASI54033.1"/>
    </source>
</evidence>
<dbReference type="GeneID" id="75105392"/>
<dbReference type="EMBL" id="CP008748">
    <property type="protein sequence ID" value="ASI54033.1"/>
    <property type="molecule type" value="Genomic_DNA"/>
</dbReference>
<reference evidence="5 9" key="1">
    <citation type="submission" date="2014-06" db="EMBL/GenBank/DDBJ databases">
        <title>The Whole Genome Sequence of Mycoplasma hyosynoviae strain ATCC 27095.</title>
        <authorList>
            <person name="Calcutt M.J."/>
            <person name="Foecking M.F."/>
        </authorList>
    </citation>
    <scope>NUCLEOTIDE SEQUENCE [LARGE SCALE GENOMIC DNA]</scope>
    <source>
        <strain evidence="5 9">M60</strain>
    </source>
</reference>
<dbReference type="Proteomes" id="UP001233782">
    <property type="component" value="Unassembled WGS sequence"/>
</dbReference>
<dbReference type="EMBL" id="SOCH01000003">
    <property type="protein sequence ID" value="TDU97808.1"/>
    <property type="molecule type" value="Genomic_DNA"/>
</dbReference>
<evidence type="ECO:0000313" key="7">
    <source>
        <dbReference type="EMBL" id="TDU97808.1"/>
    </source>
</evidence>
<evidence type="ECO:0000313" key="9">
    <source>
        <dbReference type="Proteomes" id="UP000264882"/>
    </source>
</evidence>
<evidence type="ECO:0000256" key="2">
    <source>
        <dbReference type="ARBA" id="ARBA00022741"/>
    </source>
</evidence>
<sequence length="313" mass="35828">MPENNETVIEFKNVTKTFQNLTALNNVSFQIKKGQFHGFIGANGAGKTTLFRSILGFYPDVKGEILINGKSWKDISFKEKIGYIPEVAMFPKKLTVLEYLEIFAGLSNIPWKEIRPKVFQLLEHYNITSEIYNKNGNNLSSGQKKKILLIQALLNDPEILILDEPAANLDPKIRVELYESLKELAKKGKTIFVSSHILTELQEYIDSFTVLDKGNVVETSTIEGKISKSNYKFTIESDEVKAIEEILKNVLKITKTKNLDKFELKENIFLIMCGQDEFDKILLEIIKQKIPYKFAGKYIPKLNDIYFDVLKAE</sequence>
<dbReference type="EMBL" id="CP101127">
    <property type="protein sequence ID" value="UTO25766.1"/>
    <property type="molecule type" value="Genomic_DNA"/>
</dbReference>
<dbReference type="PANTHER" id="PTHR42939">
    <property type="entry name" value="ABC TRANSPORTER ATP-BINDING PROTEIN ALBC-RELATED"/>
    <property type="match status" value="1"/>
</dbReference>
<proteinExistence type="predicted"/>